<name>A0A3E1Y720_9BACT</name>
<reference evidence="1 2" key="1">
    <citation type="submission" date="2018-07" db="EMBL/GenBank/DDBJ databases">
        <title>Chitinophaga K2CV101002-2 sp. nov., isolated from a monsoon evergreen broad-leaved forest soil.</title>
        <authorList>
            <person name="Lv Y."/>
        </authorList>
    </citation>
    <scope>NUCLEOTIDE SEQUENCE [LARGE SCALE GENOMIC DNA]</scope>
    <source>
        <strain evidence="1 2">GDMCC 1.1288</strain>
    </source>
</reference>
<dbReference type="Proteomes" id="UP000260644">
    <property type="component" value="Unassembled WGS sequence"/>
</dbReference>
<gene>
    <name evidence="1" type="ORF">DVR12_19435</name>
</gene>
<sequence length="78" mass="8141">MKQAKFALAATTVLAIIGGAIAFKGETTKTIYTKANNATTYCSVLLGTGFITGVGTMYSFASVVAGSCNYKLFISKLE</sequence>
<dbReference type="AlphaFoldDB" id="A0A3E1Y720"/>
<evidence type="ECO:0000313" key="1">
    <source>
        <dbReference type="EMBL" id="RFS20732.1"/>
    </source>
</evidence>
<proteinExistence type="predicted"/>
<organism evidence="1 2">
    <name type="scientific">Chitinophaga silvatica</name>
    <dbReference type="NCBI Taxonomy" id="2282649"/>
    <lineage>
        <taxon>Bacteria</taxon>
        <taxon>Pseudomonadati</taxon>
        <taxon>Bacteroidota</taxon>
        <taxon>Chitinophagia</taxon>
        <taxon>Chitinophagales</taxon>
        <taxon>Chitinophagaceae</taxon>
        <taxon>Chitinophaga</taxon>
    </lineage>
</organism>
<evidence type="ECO:0008006" key="3">
    <source>
        <dbReference type="Google" id="ProtNLM"/>
    </source>
</evidence>
<dbReference type="EMBL" id="QPMM01000010">
    <property type="protein sequence ID" value="RFS20732.1"/>
    <property type="molecule type" value="Genomic_DNA"/>
</dbReference>
<evidence type="ECO:0000313" key="2">
    <source>
        <dbReference type="Proteomes" id="UP000260644"/>
    </source>
</evidence>
<dbReference type="RefSeq" id="WP_116977450.1">
    <property type="nucleotide sequence ID" value="NZ_QPMM01000010.1"/>
</dbReference>
<accession>A0A3E1Y720</accession>
<keyword evidence="2" id="KW-1185">Reference proteome</keyword>
<protein>
    <recommendedName>
        <fullName evidence="3">DUF4134 domain-containing protein</fullName>
    </recommendedName>
</protein>
<comment type="caution">
    <text evidence="1">The sequence shown here is derived from an EMBL/GenBank/DDBJ whole genome shotgun (WGS) entry which is preliminary data.</text>
</comment>